<dbReference type="PROSITE" id="PS50082">
    <property type="entry name" value="WD_REPEATS_2"/>
    <property type="match status" value="4"/>
</dbReference>
<comment type="caution">
    <text evidence="6">The sequence shown here is derived from an EMBL/GenBank/DDBJ whole genome shotgun (WGS) entry which is preliminary data.</text>
</comment>
<gene>
    <name evidence="6" type="ORF">BLNAU_5809</name>
</gene>
<keyword evidence="2" id="KW-0677">Repeat</keyword>
<dbReference type="Gene3D" id="2.130.10.10">
    <property type="entry name" value="YVTN repeat-like/Quinoprotein amine dehydrogenase"/>
    <property type="match status" value="3"/>
</dbReference>
<evidence type="ECO:0000259" key="5">
    <source>
        <dbReference type="Pfam" id="PF08799"/>
    </source>
</evidence>
<protein>
    <submittedName>
        <fullName evidence="6">U4/U6 small nuclear ribonucleoprotein Prp4</fullName>
    </submittedName>
</protein>
<evidence type="ECO:0000256" key="2">
    <source>
        <dbReference type="ARBA" id="ARBA00022737"/>
    </source>
</evidence>
<evidence type="ECO:0000313" key="7">
    <source>
        <dbReference type="Proteomes" id="UP001281761"/>
    </source>
</evidence>
<evidence type="ECO:0000313" key="6">
    <source>
        <dbReference type="EMBL" id="KAK2959251.1"/>
    </source>
</evidence>
<evidence type="ECO:0000256" key="3">
    <source>
        <dbReference type="PROSITE-ProRule" id="PRU00221"/>
    </source>
</evidence>
<accession>A0ABQ9Y6A1</accession>
<dbReference type="InterPro" id="IPR014906">
    <property type="entry name" value="PRP4-like"/>
</dbReference>
<dbReference type="InterPro" id="IPR020472">
    <property type="entry name" value="WD40_PAC1"/>
</dbReference>
<keyword evidence="1 3" id="KW-0853">WD repeat</keyword>
<dbReference type="InterPro" id="IPR015943">
    <property type="entry name" value="WD40/YVTN_repeat-like_dom_sf"/>
</dbReference>
<reference evidence="6 7" key="1">
    <citation type="journal article" date="2022" name="bioRxiv">
        <title>Genomics of Preaxostyla Flagellates Illuminates Evolutionary Transitions and the Path Towards Mitochondrial Loss.</title>
        <authorList>
            <person name="Novak L.V.F."/>
            <person name="Treitli S.C."/>
            <person name="Pyrih J."/>
            <person name="Halakuc P."/>
            <person name="Pipaliya S.V."/>
            <person name="Vacek V."/>
            <person name="Brzon O."/>
            <person name="Soukal P."/>
            <person name="Eme L."/>
            <person name="Dacks J.B."/>
            <person name="Karnkowska A."/>
            <person name="Elias M."/>
            <person name="Hampl V."/>
        </authorList>
    </citation>
    <scope>NUCLEOTIDE SEQUENCE [LARGE SCALE GENOMIC DNA]</scope>
    <source>
        <strain evidence="6">NAU3</strain>
        <tissue evidence="6">Gut</tissue>
    </source>
</reference>
<dbReference type="PANTHER" id="PTHR19846:SF0">
    <property type="entry name" value="PRE-MRNA PROCESSING FACTOR 4"/>
    <property type="match status" value="1"/>
</dbReference>
<keyword evidence="6" id="KW-0687">Ribonucleoprotein</keyword>
<dbReference type="Pfam" id="PF08799">
    <property type="entry name" value="PRP4"/>
    <property type="match status" value="1"/>
</dbReference>
<dbReference type="PANTHER" id="PTHR19846">
    <property type="entry name" value="WD40 REPEAT PROTEIN"/>
    <property type="match status" value="1"/>
</dbReference>
<dbReference type="Pfam" id="PF00400">
    <property type="entry name" value="WD40"/>
    <property type="match status" value="5"/>
</dbReference>
<keyword evidence="7" id="KW-1185">Reference proteome</keyword>
<feature type="repeat" description="WD" evidence="3">
    <location>
        <begin position="404"/>
        <end position="437"/>
    </location>
</feature>
<name>A0ABQ9Y6A1_9EUKA</name>
<feature type="domain" description="Pre-mRNA processing factor 4 (PRP4)-like" evidence="5">
    <location>
        <begin position="25"/>
        <end position="53"/>
    </location>
</feature>
<dbReference type="GO" id="GO:1990904">
    <property type="term" value="C:ribonucleoprotein complex"/>
    <property type="evidence" value="ECO:0007669"/>
    <property type="project" value="UniProtKB-KW"/>
</dbReference>
<evidence type="ECO:0000256" key="1">
    <source>
        <dbReference type="ARBA" id="ARBA00022574"/>
    </source>
</evidence>
<dbReference type="Gene3D" id="4.10.280.110">
    <property type="entry name" value="Pre-mRNA processing factor 4 domain"/>
    <property type="match status" value="1"/>
</dbReference>
<dbReference type="SMART" id="SM00320">
    <property type="entry name" value="WD40"/>
    <property type="match status" value="7"/>
</dbReference>
<dbReference type="EMBL" id="JARBJD010000031">
    <property type="protein sequence ID" value="KAK2959251.1"/>
    <property type="molecule type" value="Genomic_DNA"/>
</dbReference>
<feature type="region of interest" description="Disordered" evidence="4">
    <location>
        <begin position="522"/>
        <end position="558"/>
    </location>
</feature>
<feature type="repeat" description="WD" evidence="3">
    <location>
        <begin position="299"/>
        <end position="340"/>
    </location>
</feature>
<dbReference type="CDD" id="cd00200">
    <property type="entry name" value="WD40"/>
    <property type="match status" value="1"/>
</dbReference>
<evidence type="ECO:0000256" key="4">
    <source>
        <dbReference type="SAM" id="MobiDB-lite"/>
    </source>
</evidence>
<organism evidence="6 7">
    <name type="scientific">Blattamonas nauphoetae</name>
    <dbReference type="NCBI Taxonomy" id="2049346"/>
    <lineage>
        <taxon>Eukaryota</taxon>
        <taxon>Metamonada</taxon>
        <taxon>Preaxostyla</taxon>
        <taxon>Oxymonadida</taxon>
        <taxon>Blattamonas</taxon>
    </lineage>
</organism>
<proteinExistence type="predicted"/>
<feature type="repeat" description="WD" evidence="3">
    <location>
        <begin position="341"/>
        <end position="379"/>
    </location>
</feature>
<sequence>MEIDRQSTDDAISTGTYVPTDENLVRDGLRALGEPWKLFGEQPKERWDRLKRLVQKARISHSGIVFPWDEQKTTQSSTLRHGQSAPPEILRQVRLFIAQDSTQRSILRHQASVTQDQSSKETIVRSLVERTVNTLTHLQKYTTLSSQPDDDRWIACCSFSPANSDGESEQLLTASRSGKVTVWSLPEAKKLISYPLPKQGGHGAQIVCHTLVWNHHNKNQTENGIDFVSGYGDGRVSFWNRSAPGNTPLRTFSCHNRRVNDLSFHPHIPSLFFSCGYDQTWKMFDLEYSSGNPYPLIVQPGHVDAVHCMHLHSDGALLATGGCDSNVLLWDLRTGSEIASLLGHVGKVFSVKFTPSSSHNPYLLATAGGDCTIRMWDIRMIGSPSVTESKPSRQQQSKGCIDIVPAHKKDITTLQFEPSNGDFLLSASLDQSMVVWNTHTMVPVKFLEGHSEGILGADISANSRFLASVSLDKTVKLWGHRSEAFSDLFLEKASAVGTGTVGHFDSREEEIEAQHQRLVERLEKEEADDNMLRDDSSDESASDEHDGKTVAANDEGFT</sequence>
<dbReference type="SUPFAM" id="SSF158230">
    <property type="entry name" value="PRP4-like"/>
    <property type="match status" value="1"/>
</dbReference>
<dbReference type="InterPro" id="IPR036285">
    <property type="entry name" value="PRP4-like_sf"/>
</dbReference>
<feature type="repeat" description="WD" evidence="3">
    <location>
        <begin position="447"/>
        <end position="478"/>
    </location>
</feature>
<dbReference type="PROSITE" id="PS00678">
    <property type="entry name" value="WD_REPEATS_1"/>
    <property type="match status" value="2"/>
</dbReference>
<dbReference type="Proteomes" id="UP001281761">
    <property type="component" value="Unassembled WGS sequence"/>
</dbReference>
<feature type="compositionally biased region" description="Basic and acidic residues" evidence="4">
    <location>
        <begin position="522"/>
        <end position="535"/>
    </location>
</feature>
<dbReference type="InterPro" id="IPR001680">
    <property type="entry name" value="WD40_rpt"/>
</dbReference>
<dbReference type="InterPro" id="IPR036322">
    <property type="entry name" value="WD40_repeat_dom_sf"/>
</dbReference>
<dbReference type="PROSITE" id="PS50294">
    <property type="entry name" value="WD_REPEATS_REGION"/>
    <property type="match status" value="4"/>
</dbReference>
<dbReference type="InterPro" id="IPR019775">
    <property type="entry name" value="WD40_repeat_CS"/>
</dbReference>
<dbReference type="PRINTS" id="PR00320">
    <property type="entry name" value="GPROTEINBRPT"/>
</dbReference>
<dbReference type="SUPFAM" id="SSF50978">
    <property type="entry name" value="WD40 repeat-like"/>
    <property type="match status" value="1"/>
</dbReference>